<feature type="compositionally biased region" description="Polar residues" evidence="1">
    <location>
        <begin position="158"/>
        <end position="170"/>
    </location>
</feature>
<feature type="region of interest" description="Disordered" evidence="1">
    <location>
        <begin position="101"/>
        <end position="127"/>
    </location>
</feature>
<evidence type="ECO:0000313" key="3">
    <source>
        <dbReference type="Proteomes" id="UP000309340"/>
    </source>
</evidence>
<evidence type="ECO:0000313" key="2">
    <source>
        <dbReference type="EMBL" id="TKA68055.1"/>
    </source>
</evidence>
<gene>
    <name evidence="2" type="ORF">B0A55_07462</name>
</gene>
<dbReference type="EMBL" id="NAJQ01000534">
    <property type="protein sequence ID" value="TKA68055.1"/>
    <property type="molecule type" value="Genomic_DNA"/>
</dbReference>
<comment type="caution">
    <text evidence="2">The sequence shown here is derived from an EMBL/GenBank/DDBJ whole genome shotgun (WGS) entry which is preliminary data.</text>
</comment>
<keyword evidence="3" id="KW-1185">Reference proteome</keyword>
<name>A0A4U0X1D1_9PEZI</name>
<dbReference type="AlphaFoldDB" id="A0A4U0X1D1"/>
<proteinExistence type="predicted"/>
<protein>
    <submittedName>
        <fullName evidence="2">Uncharacterized protein</fullName>
    </submittedName>
</protein>
<feature type="compositionally biased region" description="Polar residues" evidence="1">
    <location>
        <begin position="104"/>
        <end position="124"/>
    </location>
</feature>
<feature type="region of interest" description="Disordered" evidence="1">
    <location>
        <begin position="153"/>
        <end position="177"/>
    </location>
</feature>
<dbReference type="OrthoDB" id="5865767at2759"/>
<evidence type="ECO:0000256" key="1">
    <source>
        <dbReference type="SAM" id="MobiDB-lite"/>
    </source>
</evidence>
<accession>A0A4U0X1D1</accession>
<dbReference type="STRING" id="329884.A0A4U0X1D1"/>
<reference evidence="2 3" key="1">
    <citation type="submission" date="2017-03" db="EMBL/GenBank/DDBJ databases">
        <title>Genomes of endolithic fungi from Antarctica.</title>
        <authorList>
            <person name="Coleine C."/>
            <person name="Masonjones S."/>
            <person name="Stajich J.E."/>
        </authorList>
    </citation>
    <scope>NUCLEOTIDE SEQUENCE [LARGE SCALE GENOMIC DNA]</scope>
    <source>
        <strain evidence="2 3">CCFEE 5184</strain>
    </source>
</reference>
<organism evidence="2 3">
    <name type="scientific">Friedmanniomyces simplex</name>
    <dbReference type="NCBI Taxonomy" id="329884"/>
    <lineage>
        <taxon>Eukaryota</taxon>
        <taxon>Fungi</taxon>
        <taxon>Dikarya</taxon>
        <taxon>Ascomycota</taxon>
        <taxon>Pezizomycotina</taxon>
        <taxon>Dothideomycetes</taxon>
        <taxon>Dothideomycetidae</taxon>
        <taxon>Mycosphaerellales</taxon>
        <taxon>Teratosphaeriaceae</taxon>
        <taxon>Friedmanniomyces</taxon>
    </lineage>
</organism>
<sequence>MSTLSTDMIYATSPANFTASGKWQPPHPRTTTQIQRYARRCMPVLLAESVRASDVLICHGKRVKINWRMELLEEWELSPPSYKSHAFRATKVATGSVGVELQRTRSQNSQTPSATNSSPQSSRSVLDDGVDRIEVIDTSLGSLELAKVQTSVEKESPVRSSTAQSRQLVETKTAEESHAGTQIHGVVFCF</sequence>
<dbReference type="Proteomes" id="UP000309340">
    <property type="component" value="Unassembled WGS sequence"/>
</dbReference>